<protein>
    <submittedName>
        <fullName evidence="1">Uncharacterized protein</fullName>
    </submittedName>
</protein>
<dbReference type="PATRIC" id="fig|582475.4.peg.1440"/>
<evidence type="ECO:0000313" key="2">
    <source>
        <dbReference type="Proteomes" id="UP000037326"/>
    </source>
</evidence>
<comment type="caution">
    <text evidence="1">The sequence shown here is derived from an EMBL/GenBank/DDBJ whole genome shotgun (WGS) entry which is preliminary data.</text>
</comment>
<dbReference type="RefSeq" id="WP_049665535.1">
    <property type="nucleotide sequence ID" value="NZ_LFXJ01000005.1"/>
</dbReference>
<gene>
    <name evidence="1" type="ORF">ACZ11_09370</name>
</gene>
<organism evidence="1 2">
    <name type="scientific">Lysinibacillus xylanilyticus</name>
    <dbReference type="NCBI Taxonomy" id="582475"/>
    <lineage>
        <taxon>Bacteria</taxon>
        <taxon>Bacillati</taxon>
        <taxon>Bacillota</taxon>
        <taxon>Bacilli</taxon>
        <taxon>Bacillales</taxon>
        <taxon>Bacillaceae</taxon>
        <taxon>Lysinibacillus</taxon>
    </lineage>
</organism>
<dbReference type="Gene3D" id="1.10.10.10">
    <property type="entry name" value="Winged helix-like DNA-binding domain superfamily/Winged helix DNA-binding domain"/>
    <property type="match status" value="1"/>
</dbReference>
<dbReference type="InterPro" id="IPR036388">
    <property type="entry name" value="WH-like_DNA-bd_sf"/>
</dbReference>
<dbReference type="EMBL" id="LFXJ01000005">
    <property type="protein sequence ID" value="KMY32336.1"/>
    <property type="molecule type" value="Genomic_DNA"/>
</dbReference>
<dbReference type="GeneID" id="96598467"/>
<sequence>MLNSADFGNNQTDFLDTILHAGGMEVLSILSIVSKTATEVSKQTGIPLAKVNYIIKMLEKNDLVFVDSTNSKEDFVENAYKADVNSFSIRLSSKNSDEMEKIKMINYMIDEVQNGMVNAVTDLAPAEFSLVKARIPRSKVKEYILRLRELEAEIDSHQEIEDAPYTFTVALFQN</sequence>
<name>A0A0K9FDW5_9BACI</name>
<evidence type="ECO:0000313" key="1">
    <source>
        <dbReference type="EMBL" id="KMY32336.1"/>
    </source>
</evidence>
<proteinExistence type="predicted"/>
<reference evidence="2" key="1">
    <citation type="submission" date="2015-07" db="EMBL/GenBank/DDBJ databases">
        <authorList>
            <consortium name="Consortium for Microbial Forensics and Genomics (microFORGE)"/>
            <person name="Knight B.M."/>
            <person name="Roberts D.P."/>
            <person name="Lin D."/>
            <person name="Hari K."/>
            <person name="Fletcher J."/>
            <person name="Melcher U."/>
            <person name="Blagden T."/>
            <person name="Winegar R.A."/>
        </authorList>
    </citation>
    <scope>NUCLEOTIDE SEQUENCE [LARGE SCALE GENOMIC DNA]</scope>
    <source>
        <strain evidence="2">DSM 23493</strain>
    </source>
</reference>
<dbReference type="Proteomes" id="UP000037326">
    <property type="component" value="Unassembled WGS sequence"/>
</dbReference>
<dbReference type="AlphaFoldDB" id="A0A0K9FDW5"/>
<accession>A0A0K9FDW5</accession>
<dbReference type="OrthoDB" id="2964873at2"/>